<dbReference type="EMBL" id="JADCNL010000009">
    <property type="protein sequence ID" value="KAG0467337.1"/>
    <property type="molecule type" value="Genomic_DNA"/>
</dbReference>
<feature type="region of interest" description="Disordered" evidence="1">
    <location>
        <begin position="1"/>
        <end position="74"/>
    </location>
</feature>
<organism evidence="2 3">
    <name type="scientific">Vanilla planifolia</name>
    <name type="common">Vanilla</name>
    <dbReference type="NCBI Taxonomy" id="51239"/>
    <lineage>
        <taxon>Eukaryota</taxon>
        <taxon>Viridiplantae</taxon>
        <taxon>Streptophyta</taxon>
        <taxon>Embryophyta</taxon>
        <taxon>Tracheophyta</taxon>
        <taxon>Spermatophyta</taxon>
        <taxon>Magnoliopsida</taxon>
        <taxon>Liliopsida</taxon>
        <taxon>Asparagales</taxon>
        <taxon>Orchidaceae</taxon>
        <taxon>Vanilloideae</taxon>
        <taxon>Vanilleae</taxon>
        <taxon>Vanilla</taxon>
    </lineage>
</organism>
<accession>A0A835QGJ2</accession>
<gene>
    <name evidence="2" type="ORF">HPP92_018917</name>
</gene>
<dbReference type="OrthoDB" id="1929062at2759"/>
<dbReference type="Proteomes" id="UP000636800">
    <property type="component" value="Unassembled WGS sequence"/>
</dbReference>
<protein>
    <submittedName>
        <fullName evidence="2">Uncharacterized protein</fullName>
    </submittedName>
</protein>
<evidence type="ECO:0000256" key="1">
    <source>
        <dbReference type="SAM" id="MobiDB-lite"/>
    </source>
</evidence>
<comment type="caution">
    <text evidence="2">The sequence shown here is derived from an EMBL/GenBank/DDBJ whole genome shotgun (WGS) entry which is preliminary data.</text>
</comment>
<keyword evidence="3" id="KW-1185">Reference proteome</keyword>
<feature type="compositionally biased region" description="Basic and acidic residues" evidence="1">
    <location>
        <begin position="35"/>
        <end position="44"/>
    </location>
</feature>
<name>A0A835QGJ2_VANPL</name>
<sequence>MIRQEAPNAATGGIEGGGVVSRPSKLEEEEAQQQSEEKPDESNKRMGCLSSKFSERDLQKHPGRKANGYEKMQPTKAEAGPKCITLLCYSSKQEHPKREANVLKEEKQAEMFDACKAIEGEGEGGSGSFDWRQKTMARELVSMKVPAAEFMRTGSLRDWLHQESQVLGFAANMISRLVSREDPVEEEGCEEGFHEELVS</sequence>
<evidence type="ECO:0000313" key="3">
    <source>
        <dbReference type="Proteomes" id="UP000636800"/>
    </source>
</evidence>
<reference evidence="2 3" key="1">
    <citation type="journal article" date="2020" name="Nat. Food">
        <title>A phased Vanilla planifolia genome enables genetic improvement of flavour and production.</title>
        <authorList>
            <person name="Hasing T."/>
            <person name="Tang H."/>
            <person name="Brym M."/>
            <person name="Khazi F."/>
            <person name="Huang T."/>
            <person name="Chambers A.H."/>
        </authorList>
    </citation>
    <scope>NUCLEOTIDE SEQUENCE [LARGE SCALE GENOMIC DNA]</scope>
    <source>
        <tissue evidence="2">Leaf</tissue>
    </source>
</reference>
<evidence type="ECO:0000313" key="2">
    <source>
        <dbReference type="EMBL" id="KAG0467337.1"/>
    </source>
</evidence>
<dbReference type="AlphaFoldDB" id="A0A835QGJ2"/>
<proteinExistence type="predicted"/>